<reference evidence="1 2" key="1">
    <citation type="journal article" date="2012" name="ISME J.">
        <title>Nitrification expanded: discovery, physiology and genomics of a nitrite-oxidizing bacterium from the phylum Chloroflexi.</title>
        <authorList>
            <person name="Sorokin D.Y."/>
            <person name="Lucker S."/>
            <person name="Vejmelkova D."/>
            <person name="Kostrikina N.A."/>
            <person name="Kleerebezem R."/>
            <person name="Rijpstra W.I."/>
            <person name="Damste J.S."/>
            <person name="Le Paslier D."/>
            <person name="Muyzer G."/>
            <person name="Wagner M."/>
            <person name="van Loosdrecht M.C."/>
            <person name="Daims H."/>
        </authorList>
    </citation>
    <scope>NUCLEOTIDE SEQUENCE [LARGE SCALE GENOMIC DNA]</scope>
    <source>
        <strain evidence="2">none</strain>
    </source>
</reference>
<evidence type="ECO:0000313" key="1">
    <source>
        <dbReference type="EMBL" id="CCF86195.1"/>
    </source>
</evidence>
<sequence>MQASALQRPYQTLPHVSIGDLAGFVERLHSLGGREDLYELARDLQMEADDLLPLAEATELLGFADVQEGDVLLTGAGQQFAGAGVLEQKALFRRGALSRVSLIRQITADLQAGHDHLPEDRILETLEQHFSPEEAKRQLDTAIDWGRYAELFAYEDDTGEFSAGDSVPSLESG</sequence>
<dbReference type="InterPro" id="IPR018632">
    <property type="entry name" value="AAA-associated_dom_C"/>
</dbReference>
<proteinExistence type="predicted"/>
<dbReference type="GO" id="GO:0005524">
    <property type="term" value="F:ATP binding"/>
    <property type="evidence" value="ECO:0007669"/>
    <property type="project" value="UniProtKB-KW"/>
</dbReference>
<dbReference type="AlphaFoldDB" id="I4END2"/>
<organism evidence="1 2">
    <name type="scientific">Nitrolancea hollandica Lb</name>
    <dbReference type="NCBI Taxonomy" id="1129897"/>
    <lineage>
        <taxon>Bacteria</taxon>
        <taxon>Pseudomonadati</taxon>
        <taxon>Thermomicrobiota</taxon>
        <taxon>Thermomicrobia</taxon>
        <taxon>Sphaerobacterales</taxon>
        <taxon>Sphaerobacterineae</taxon>
        <taxon>Sphaerobacteraceae</taxon>
        <taxon>Nitrolancea</taxon>
    </lineage>
</organism>
<accession>I4END2</accession>
<dbReference type="Proteomes" id="UP000004221">
    <property type="component" value="Unassembled WGS sequence"/>
</dbReference>
<keyword evidence="2" id="KW-1185">Reference proteome</keyword>
<name>I4END2_9BACT</name>
<dbReference type="Pfam" id="PF09821">
    <property type="entry name" value="AAA_assoc_C"/>
    <property type="match status" value="1"/>
</dbReference>
<keyword evidence="1" id="KW-0547">Nucleotide-binding</keyword>
<comment type="caution">
    <text evidence="1">The sequence shown here is derived from an EMBL/GenBank/DDBJ whole genome shotgun (WGS) entry which is preliminary data.</text>
</comment>
<dbReference type="EMBL" id="CAGS01000722">
    <property type="protein sequence ID" value="CCF86195.1"/>
    <property type="molecule type" value="Genomic_DNA"/>
</dbReference>
<gene>
    <name evidence="1" type="ORF">NITHO_860001</name>
</gene>
<keyword evidence="1" id="KW-0067">ATP-binding</keyword>
<protein>
    <submittedName>
        <fullName evidence="1">ABC transporter ATP-binding protein</fullName>
    </submittedName>
</protein>
<evidence type="ECO:0000313" key="2">
    <source>
        <dbReference type="Proteomes" id="UP000004221"/>
    </source>
</evidence>